<dbReference type="PANTHER" id="PTHR10500">
    <property type="entry name" value="BETA-MICROSEMINOPROTEIN"/>
    <property type="match status" value="1"/>
</dbReference>
<protein>
    <recommendedName>
        <fullName evidence="8">Beta-microseminoprotein</fullName>
    </recommendedName>
</protein>
<reference evidence="6" key="2">
    <citation type="submission" date="2025-09" db="UniProtKB">
        <authorList>
            <consortium name="Ensembl"/>
        </authorList>
    </citation>
    <scope>IDENTIFICATION</scope>
</reference>
<keyword evidence="4" id="KW-1015">Disulfide bond</keyword>
<dbReference type="Gene3D" id="2.20.25.590">
    <property type="match status" value="1"/>
</dbReference>
<evidence type="ECO:0000313" key="7">
    <source>
        <dbReference type="Proteomes" id="UP000694393"/>
    </source>
</evidence>
<dbReference type="AlphaFoldDB" id="A0A8C8VH74"/>
<reference evidence="6" key="1">
    <citation type="submission" date="2025-08" db="UniProtKB">
        <authorList>
            <consortium name="Ensembl"/>
        </authorList>
    </citation>
    <scope>IDENTIFICATION</scope>
</reference>
<evidence type="ECO:0000256" key="1">
    <source>
        <dbReference type="ARBA" id="ARBA00004613"/>
    </source>
</evidence>
<accession>A0A8C8VH74</accession>
<evidence type="ECO:0000256" key="4">
    <source>
        <dbReference type="ARBA" id="ARBA00023157"/>
    </source>
</evidence>
<keyword evidence="3" id="KW-0964">Secreted</keyword>
<dbReference type="GO" id="GO:0005576">
    <property type="term" value="C:extracellular region"/>
    <property type="evidence" value="ECO:0007669"/>
    <property type="project" value="UniProtKB-SubCell"/>
</dbReference>
<keyword evidence="5" id="KW-0732">Signal</keyword>
<dbReference type="Pfam" id="PF05825">
    <property type="entry name" value="PSP94"/>
    <property type="match status" value="1"/>
</dbReference>
<evidence type="ECO:0000313" key="6">
    <source>
        <dbReference type="Ensembl" id="ENSPCEP00000007866.1"/>
    </source>
</evidence>
<evidence type="ECO:0000256" key="2">
    <source>
        <dbReference type="ARBA" id="ARBA00010352"/>
    </source>
</evidence>
<dbReference type="Proteomes" id="UP000694393">
    <property type="component" value="Unplaced"/>
</dbReference>
<evidence type="ECO:0008006" key="8">
    <source>
        <dbReference type="Google" id="ProtNLM"/>
    </source>
</evidence>
<name>A0A8C8VH74_9SAUR</name>
<evidence type="ECO:0000256" key="5">
    <source>
        <dbReference type="SAM" id="SignalP"/>
    </source>
</evidence>
<keyword evidence="7" id="KW-1185">Reference proteome</keyword>
<dbReference type="Ensembl" id="ENSPCET00000008143.1">
    <property type="protein sequence ID" value="ENSPCEP00000007866.1"/>
    <property type="gene ID" value="ENSPCEG00000006303.1"/>
</dbReference>
<proteinExistence type="inferred from homology"/>
<organism evidence="6 7">
    <name type="scientific">Pelusios castaneus</name>
    <name type="common">West African mud turtle</name>
    <dbReference type="NCBI Taxonomy" id="367368"/>
    <lineage>
        <taxon>Eukaryota</taxon>
        <taxon>Metazoa</taxon>
        <taxon>Chordata</taxon>
        <taxon>Craniata</taxon>
        <taxon>Vertebrata</taxon>
        <taxon>Euteleostomi</taxon>
        <taxon>Archelosauria</taxon>
        <taxon>Testudinata</taxon>
        <taxon>Testudines</taxon>
        <taxon>Pleurodira</taxon>
        <taxon>Pelomedusidae</taxon>
        <taxon>Pelusios</taxon>
    </lineage>
</organism>
<dbReference type="Gene3D" id="2.10.70.10">
    <property type="entry name" value="Complement Module, domain 1"/>
    <property type="match status" value="1"/>
</dbReference>
<sequence length="87" mass="9525">MILFCFILCVVGCVQDGKLYTVGASWTKDCERCDCSKEGIGCCDMAGRPAGFDEKKCELVFDKESCSYSVVQKDDHSKTCPFTGMVG</sequence>
<feature type="signal peptide" evidence="5">
    <location>
        <begin position="1"/>
        <end position="16"/>
    </location>
</feature>
<comment type="similarity">
    <text evidence="2">Belongs to the beta-microseminoprotein family.</text>
</comment>
<evidence type="ECO:0000256" key="3">
    <source>
        <dbReference type="ARBA" id="ARBA00022525"/>
    </source>
</evidence>
<dbReference type="InterPro" id="IPR008735">
    <property type="entry name" value="PSP94"/>
</dbReference>
<dbReference type="PANTHER" id="PTHR10500:SF7">
    <property type="entry name" value="BETA-MICROSEMINOPROTEIN"/>
    <property type="match status" value="1"/>
</dbReference>
<comment type="subcellular location">
    <subcellularLocation>
        <location evidence="1">Secreted</location>
    </subcellularLocation>
</comment>
<feature type="chain" id="PRO_5034533773" description="Beta-microseminoprotein" evidence="5">
    <location>
        <begin position="17"/>
        <end position="87"/>
    </location>
</feature>